<proteinExistence type="predicted"/>
<dbReference type="EMBL" id="BSYO01000016">
    <property type="protein sequence ID" value="GMH15946.1"/>
    <property type="molecule type" value="Genomic_DNA"/>
</dbReference>
<evidence type="ECO:0000313" key="3">
    <source>
        <dbReference type="Proteomes" id="UP001279734"/>
    </source>
</evidence>
<dbReference type="AlphaFoldDB" id="A0AAD3XTN8"/>
<name>A0AAD3XTN8_NEPGR</name>
<evidence type="ECO:0000256" key="1">
    <source>
        <dbReference type="SAM" id="MobiDB-lite"/>
    </source>
</evidence>
<keyword evidence="3" id="KW-1185">Reference proteome</keyword>
<accession>A0AAD3XTN8</accession>
<organism evidence="2 3">
    <name type="scientific">Nepenthes gracilis</name>
    <name type="common">Slender pitcher plant</name>
    <dbReference type="NCBI Taxonomy" id="150966"/>
    <lineage>
        <taxon>Eukaryota</taxon>
        <taxon>Viridiplantae</taxon>
        <taxon>Streptophyta</taxon>
        <taxon>Embryophyta</taxon>
        <taxon>Tracheophyta</taxon>
        <taxon>Spermatophyta</taxon>
        <taxon>Magnoliopsida</taxon>
        <taxon>eudicotyledons</taxon>
        <taxon>Gunneridae</taxon>
        <taxon>Pentapetalae</taxon>
        <taxon>Caryophyllales</taxon>
        <taxon>Nepenthaceae</taxon>
        <taxon>Nepenthes</taxon>
    </lineage>
</organism>
<comment type="caution">
    <text evidence="2">The sequence shown here is derived from an EMBL/GenBank/DDBJ whole genome shotgun (WGS) entry which is preliminary data.</text>
</comment>
<evidence type="ECO:0000313" key="2">
    <source>
        <dbReference type="EMBL" id="GMH15946.1"/>
    </source>
</evidence>
<reference evidence="2" key="1">
    <citation type="submission" date="2023-05" db="EMBL/GenBank/DDBJ databases">
        <title>Nepenthes gracilis genome sequencing.</title>
        <authorList>
            <person name="Fukushima K."/>
        </authorList>
    </citation>
    <scope>NUCLEOTIDE SEQUENCE</scope>
    <source>
        <strain evidence="2">SING2019-196</strain>
    </source>
</reference>
<feature type="compositionally biased region" description="Acidic residues" evidence="1">
    <location>
        <begin position="71"/>
        <end position="90"/>
    </location>
</feature>
<protein>
    <submittedName>
        <fullName evidence="2">Uncharacterized protein</fullName>
    </submittedName>
</protein>
<gene>
    <name evidence="2" type="ORF">Nepgr_017787</name>
</gene>
<feature type="region of interest" description="Disordered" evidence="1">
    <location>
        <begin position="71"/>
        <end position="107"/>
    </location>
</feature>
<sequence>MTTIDVIAAANKSTTPTLIWGGTTPCLAASVPLLNPFPYATDLSDLIRCLKNSPSFLSNYDCLPFLDDPELVSETNDDDGNEVNKEEDELASQLLPELAINSESSHI</sequence>
<dbReference type="Proteomes" id="UP001279734">
    <property type="component" value="Unassembled WGS sequence"/>
</dbReference>